<feature type="transmembrane region" description="Helical" evidence="1">
    <location>
        <begin position="6"/>
        <end position="23"/>
    </location>
</feature>
<comment type="caution">
    <text evidence="2">The sequence shown here is derived from an EMBL/GenBank/DDBJ whole genome shotgun (WGS) entry which is preliminary data.</text>
</comment>
<keyword evidence="1" id="KW-0812">Transmembrane</keyword>
<evidence type="ECO:0000313" key="2">
    <source>
        <dbReference type="EMBL" id="OBH83541.1"/>
    </source>
</evidence>
<dbReference type="Proteomes" id="UP000092207">
    <property type="component" value="Unassembled WGS sequence"/>
</dbReference>
<feature type="transmembrane region" description="Helical" evidence="1">
    <location>
        <begin position="58"/>
        <end position="84"/>
    </location>
</feature>
<dbReference type="AlphaFoldDB" id="A0A1A2U4R9"/>
<name>A0A1A2U4R9_MYCSC</name>
<gene>
    <name evidence="2" type="ORF">A5679_04745</name>
</gene>
<proteinExistence type="predicted"/>
<reference evidence="2 3" key="1">
    <citation type="submission" date="2016-06" db="EMBL/GenBank/DDBJ databases">
        <authorList>
            <person name="Kjaerup R.B."/>
            <person name="Dalgaard T.S."/>
            <person name="Juul-Madsen H.R."/>
        </authorList>
    </citation>
    <scope>NUCLEOTIDE SEQUENCE [LARGE SCALE GENOMIC DNA]</scope>
    <source>
        <strain evidence="2 3">E2838</strain>
    </source>
</reference>
<keyword evidence="1" id="KW-0472">Membrane</keyword>
<evidence type="ECO:0000313" key="3">
    <source>
        <dbReference type="Proteomes" id="UP000092207"/>
    </source>
</evidence>
<evidence type="ECO:0000256" key="1">
    <source>
        <dbReference type="SAM" id="Phobius"/>
    </source>
</evidence>
<keyword evidence="1" id="KW-1133">Transmembrane helix</keyword>
<organism evidence="2 3">
    <name type="scientific">Mycobacterium scrofulaceum</name>
    <dbReference type="NCBI Taxonomy" id="1783"/>
    <lineage>
        <taxon>Bacteria</taxon>
        <taxon>Bacillati</taxon>
        <taxon>Actinomycetota</taxon>
        <taxon>Actinomycetes</taxon>
        <taxon>Mycobacteriales</taxon>
        <taxon>Mycobacteriaceae</taxon>
        <taxon>Mycobacterium</taxon>
    </lineage>
</organism>
<dbReference type="EMBL" id="LZJY01000463">
    <property type="protein sequence ID" value="OBH83541.1"/>
    <property type="molecule type" value="Genomic_DNA"/>
</dbReference>
<sequence length="93" mass="9321">MAGIALYAGINAVVGPLVLFGLANTIAPKAAFATGAVLLGLIAFGGGGALLFVKGSAWARGIGMGLMIGWALTSIFTVGICTGLNPMLYHITR</sequence>
<protein>
    <submittedName>
        <fullName evidence="2">Uncharacterized protein</fullName>
    </submittedName>
</protein>
<accession>A0A1A2U4R9</accession>
<feature type="transmembrane region" description="Helical" evidence="1">
    <location>
        <begin position="30"/>
        <end position="52"/>
    </location>
</feature>